<dbReference type="InterPro" id="IPR050100">
    <property type="entry name" value="TRAFAC_GTPase_members"/>
</dbReference>
<evidence type="ECO:0000256" key="5">
    <source>
        <dbReference type="ARBA" id="ARBA00022481"/>
    </source>
</evidence>
<dbReference type="GO" id="GO:0005737">
    <property type="term" value="C:cytoplasm"/>
    <property type="evidence" value="ECO:0007669"/>
    <property type="project" value="UniProtKB-SubCell"/>
</dbReference>
<dbReference type="GO" id="GO:0003924">
    <property type="term" value="F:GTPase activity"/>
    <property type="evidence" value="ECO:0007669"/>
    <property type="project" value="InterPro"/>
</dbReference>
<evidence type="ECO:0000313" key="15">
    <source>
        <dbReference type="Proteomes" id="UP000247498"/>
    </source>
</evidence>
<dbReference type="InterPro" id="IPR027417">
    <property type="entry name" value="P-loop_NTPase"/>
</dbReference>
<dbReference type="FunFam" id="2.40.30.10:FF:000020">
    <property type="entry name" value="Translation elongation factor EF-1"/>
    <property type="match status" value="1"/>
</dbReference>
<keyword evidence="6" id="KW-0963">Cytoplasm</keyword>
<evidence type="ECO:0000256" key="11">
    <source>
        <dbReference type="ARBA" id="ARBA00049117"/>
    </source>
</evidence>
<feature type="compositionally biased region" description="Acidic residues" evidence="12">
    <location>
        <begin position="11"/>
        <end position="31"/>
    </location>
</feature>
<feature type="region of interest" description="Disordered" evidence="12">
    <location>
        <begin position="75"/>
        <end position="115"/>
    </location>
</feature>
<evidence type="ECO:0000256" key="8">
    <source>
        <dbReference type="ARBA" id="ARBA00022801"/>
    </source>
</evidence>
<dbReference type="SUPFAM" id="SSF52540">
    <property type="entry name" value="P-loop containing nucleoside triphosphate hydrolases"/>
    <property type="match status" value="1"/>
</dbReference>
<dbReference type="FunFam" id="3.40.50.300:FF:000204">
    <property type="entry name" value="Translation elongation factor Tu"/>
    <property type="match status" value="1"/>
</dbReference>
<evidence type="ECO:0000256" key="9">
    <source>
        <dbReference type="ARBA" id="ARBA00022917"/>
    </source>
</evidence>
<organism evidence="14 15">
    <name type="scientific">Raphidocelis subcapitata</name>
    <dbReference type="NCBI Taxonomy" id="307507"/>
    <lineage>
        <taxon>Eukaryota</taxon>
        <taxon>Viridiplantae</taxon>
        <taxon>Chlorophyta</taxon>
        <taxon>core chlorophytes</taxon>
        <taxon>Chlorophyceae</taxon>
        <taxon>CS clade</taxon>
        <taxon>Sphaeropleales</taxon>
        <taxon>Selenastraceae</taxon>
        <taxon>Raphidocelis</taxon>
    </lineage>
</organism>
<comment type="function">
    <text evidence="1">This protein promotes the GTP-dependent binding of aminoacyl-tRNA to the A-site of ribosomes during protein biosynthesis.</text>
</comment>
<keyword evidence="10" id="KW-0342">GTP-binding</keyword>
<evidence type="ECO:0000256" key="7">
    <source>
        <dbReference type="ARBA" id="ARBA00022741"/>
    </source>
</evidence>
<accession>A0A2V0NUD5</accession>
<dbReference type="CDD" id="cd04093">
    <property type="entry name" value="HBS1_C_III"/>
    <property type="match status" value="1"/>
</dbReference>
<gene>
    <name evidence="14" type="ORF">Rsub_03794</name>
</gene>
<comment type="similarity">
    <text evidence="3">Belongs to the TRAFAC class translation factor GTPase superfamily. Classic translation factor GTPase family. EF-Tu/EF-1A subfamily.</text>
</comment>
<keyword evidence="7" id="KW-0547">Nucleotide-binding</keyword>
<dbReference type="PROSITE" id="PS51722">
    <property type="entry name" value="G_TR_2"/>
    <property type="match status" value="1"/>
</dbReference>
<dbReference type="InterPro" id="IPR009001">
    <property type="entry name" value="Transl_elong_EF1A/Init_IF2_C"/>
</dbReference>
<dbReference type="InterPro" id="IPR009000">
    <property type="entry name" value="Transl_B-barrel_sf"/>
</dbReference>
<dbReference type="Proteomes" id="UP000247498">
    <property type="component" value="Unassembled WGS sequence"/>
</dbReference>
<dbReference type="EMBL" id="BDRX01000020">
    <property type="protein sequence ID" value="GBF90939.1"/>
    <property type="molecule type" value="Genomic_DNA"/>
</dbReference>
<dbReference type="OrthoDB" id="342024at2759"/>
<keyword evidence="9" id="KW-0648">Protein biosynthesis</keyword>
<evidence type="ECO:0000256" key="12">
    <source>
        <dbReference type="SAM" id="MobiDB-lite"/>
    </source>
</evidence>
<comment type="catalytic activity">
    <reaction evidence="11">
        <text>GTP + H2O = GDP + phosphate + H(+)</text>
        <dbReference type="Rhea" id="RHEA:19669"/>
        <dbReference type="ChEBI" id="CHEBI:15377"/>
        <dbReference type="ChEBI" id="CHEBI:15378"/>
        <dbReference type="ChEBI" id="CHEBI:37565"/>
        <dbReference type="ChEBI" id="CHEBI:43474"/>
        <dbReference type="ChEBI" id="CHEBI:58189"/>
    </reaction>
    <physiologicalReaction direction="left-to-right" evidence="11">
        <dbReference type="Rhea" id="RHEA:19670"/>
    </physiologicalReaction>
</comment>
<dbReference type="CDD" id="cd16267">
    <property type="entry name" value="HBS1-like_II"/>
    <property type="match status" value="1"/>
</dbReference>
<dbReference type="GO" id="GO:0006412">
    <property type="term" value="P:translation"/>
    <property type="evidence" value="ECO:0007669"/>
    <property type="project" value="UniProtKB-KW"/>
</dbReference>
<dbReference type="InterPro" id="IPR000795">
    <property type="entry name" value="T_Tr_GTP-bd_dom"/>
</dbReference>
<evidence type="ECO:0000259" key="13">
    <source>
        <dbReference type="PROSITE" id="PS51722"/>
    </source>
</evidence>
<dbReference type="Pfam" id="PF03144">
    <property type="entry name" value="GTP_EFTU_D2"/>
    <property type="match status" value="1"/>
</dbReference>
<evidence type="ECO:0000256" key="10">
    <source>
        <dbReference type="ARBA" id="ARBA00023134"/>
    </source>
</evidence>
<feature type="domain" description="Tr-type G" evidence="13">
    <location>
        <begin position="203"/>
        <end position="442"/>
    </location>
</feature>
<comment type="caution">
    <text evidence="14">The sequence shown here is derived from an EMBL/GenBank/DDBJ whole genome shotgun (WGS) entry which is preliminary data.</text>
</comment>
<proteinExistence type="inferred from homology"/>
<keyword evidence="8" id="KW-0378">Hydrolase</keyword>
<dbReference type="Pfam" id="PF00009">
    <property type="entry name" value="GTP_EFTU"/>
    <property type="match status" value="1"/>
</dbReference>
<evidence type="ECO:0000256" key="4">
    <source>
        <dbReference type="ARBA" id="ARBA00021392"/>
    </source>
</evidence>
<dbReference type="STRING" id="307507.A0A2V0NUD5"/>
<dbReference type="Gene3D" id="3.40.50.300">
    <property type="entry name" value="P-loop containing nucleotide triphosphate hydrolases"/>
    <property type="match status" value="1"/>
</dbReference>
<name>A0A2V0NUD5_9CHLO</name>
<evidence type="ECO:0000313" key="14">
    <source>
        <dbReference type="EMBL" id="GBF90939.1"/>
    </source>
</evidence>
<sequence length="644" mass="65676">MSRKGGSAYYDADDYDDYGGDDYADDWEEAYDAPVAAKPAPAKPKAPAAAAAKAKPPAAAKQGAFPVAPAAAAGGGFDFASPSPDDEARSSGPSERRAVGIPLAPSKTPTVKAAKEAQAATKAAAAQKAAAADANAGGSGDAAAAAIGGLSLKGGPSAAAAPAAAAGGGKQRRKLSEYVMEADLSRDVDAALAAELSGGAGQRSSLHLVVAGHVDAGKSTLMGRLLHELGLVSQKEAHKNLKEATQAGKASFSWAWVLDERPEERARGVTVDIAMARFATPRFNVTLLDAPGHRDFVPNMISGAAQADAALLVVDGSIGGFEAGFGAAASHGGGGGGAPTAGQTREHAQLIRSLGVEQVVVVITKLDTCGCSQERFDAIKAQLLPFLRSCGFKEASLQWLPAAAPSGQNLVAPPDDAKLAAWWRGPTLVQAIDAFVHHGRNAGLPLRLPIHDVTRTKAGALGVGGKVEAGALRVGSKVMLLPGGEVGAVKSIEVNGQPAQLARAGDSADVQLSGIEPTSAHAGAVLCHPAFPARVAMRVEARLLLLDVPMPILKGASVTVHCHTAREEGVVSALVALLDGKTGAELRQRPRCLLKGQTALVEITPARPMVLEEFGELRGLGRLALRDGGSTLAVGIVTRVLEEK</sequence>
<dbReference type="GO" id="GO:0005525">
    <property type="term" value="F:GTP binding"/>
    <property type="evidence" value="ECO:0007669"/>
    <property type="project" value="UniProtKB-KW"/>
</dbReference>
<feature type="region of interest" description="Disordered" evidence="12">
    <location>
        <begin position="1"/>
        <end position="63"/>
    </location>
</feature>
<evidence type="ECO:0000256" key="1">
    <source>
        <dbReference type="ARBA" id="ARBA00003982"/>
    </source>
</evidence>
<dbReference type="Gene3D" id="2.40.30.10">
    <property type="entry name" value="Translation factors"/>
    <property type="match status" value="2"/>
</dbReference>
<evidence type="ECO:0000256" key="6">
    <source>
        <dbReference type="ARBA" id="ARBA00022490"/>
    </source>
</evidence>
<dbReference type="InterPro" id="IPR054696">
    <property type="entry name" value="GTP-eEF1A_C"/>
</dbReference>
<dbReference type="PRINTS" id="PR00315">
    <property type="entry name" value="ELONGATNFCT"/>
</dbReference>
<dbReference type="CDD" id="cd01883">
    <property type="entry name" value="EF1_alpha"/>
    <property type="match status" value="1"/>
</dbReference>
<dbReference type="InterPro" id="IPR004161">
    <property type="entry name" value="EFTu-like_2"/>
</dbReference>
<dbReference type="AlphaFoldDB" id="A0A2V0NUD5"/>
<protein>
    <recommendedName>
        <fullName evidence="4">Elongation factor Tu, chloroplastic</fullName>
    </recommendedName>
</protein>
<keyword evidence="5" id="KW-0488">Methylation</keyword>
<dbReference type="Pfam" id="PF22594">
    <property type="entry name" value="GTP-eEF1A_C"/>
    <property type="match status" value="1"/>
</dbReference>
<feature type="compositionally biased region" description="Basic and acidic residues" evidence="12">
    <location>
        <begin position="86"/>
        <end position="98"/>
    </location>
</feature>
<dbReference type="SUPFAM" id="SSF50447">
    <property type="entry name" value="Translation proteins"/>
    <property type="match status" value="1"/>
</dbReference>
<keyword evidence="15" id="KW-1185">Reference proteome</keyword>
<dbReference type="PANTHER" id="PTHR23115">
    <property type="entry name" value="TRANSLATION FACTOR"/>
    <property type="match status" value="1"/>
</dbReference>
<dbReference type="InParanoid" id="A0A2V0NUD5"/>
<evidence type="ECO:0000256" key="2">
    <source>
        <dbReference type="ARBA" id="ARBA00004496"/>
    </source>
</evidence>
<feature type="compositionally biased region" description="Low complexity" evidence="12">
    <location>
        <begin position="32"/>
        <end position="63"/>
    </location>
</feature>
<reference evidence="14 15" key="1">
    <citation type="journal article" date="2018" name="Sci. Rep.">
        <title>Raphidocelis subcapitata (=Pseudokirchneriella subcapitata) provides an insight into genome evolution and environmental adaptations in the Sphaeropleales.</title>
        <authorList>
            <person name="Suzuki S."/>
            <person name="Yamaguchi H."/>
            <person name="Nakajima N."/>
            <person name="Kawachi M."/>
        </authorList>
    </citation>
    <scope>NUCLEOTIDE SEQUENCE [LARGE SCALE GENOMIC DNA]</scope>
    <source>
        <strain evidence="14 15">NIES-35</strain>
    </source>
</reference>
<comment type="subcellular location">
    <subcellularLocation>
        <location evidence="2">Cytoplasm</location>
    </subcellularLocation>
</comment>
<evidence type="ECO:0000256" key="3">
    <source>
        <dbReference type="ARBA" id="ARBA00007249"/>
    </source>
</evidence>
<dbReference type="SUPFAM" id="SSF50465">
    <property type="entry name" value="EF-Tu/eEF-1alpha/eIF2-gamma C-terminal domain"/>
    <property type="match status" value="1"/>
</dbReference>